<dbReference type="InterPro" id="IPR056767">
    <property type="entry name" value="C2H2-Znf_KIN17"/>
</dbReference>
<feature type="compositionally biased region" description="Low complexity" evidence="5">
    <location>
        <begin position="238"/>
        <end position="258"/>
    </location>
</feature>
<dbReference type="InterPro" id="IPR019447">
    <property type="entry name" value="DNA/RNA-bd_Kin17_WH-like_dom"/>
</dbReference>
<feature type="region of interest" description="Disordered" evidence="5">
    <location>
        <begin position="299"/>
        <end position="329"/>
    </location>
</feature>
<dbReference type="GO" id="GO:0008270">
    <property type="term" value="F:zinc ion binding"/>
    <property type="evidence" value="ECO:0007669"/>
    <property type="project" value="UniProtKB-KW"/>
</dbReference>
<dbReference type="Gene3D" id="1.10.10.2030">
    <property type="entry name" value="DNA/RNA-binding protein Kin17, conserved domain"/>
    <property type="match status" value="1"/>
</dbReference>
<dbReference type="SMART" id="SM01253">
    <property type="entry name" value="Kin17_mid"/>
    <property type="match status" value="1"/>
</dbReference>
<evidence type="ECO:0000259" key="6">
    <source>
        <dbReference type="SMART" id="SM01253"/>
    </source>
</evidence>
<reference evidence="7" key="1">
    <citation type="journal article" date="2020" name="Nat. Commun.">
        <title>Large-scale genome sequencing of mycorrhizal fungi provides insights into the early evolution of symbiotic traits.</title>
        <authorList>
            <person name="Miyauchi S."/>
            <person name="Kiss E."/>
            <person name="Kuo A."/>
            <person name="Drula E."/>
            <person name="Kohler A."/>
            <person name="Sanchez-Garcia M."/>
            <person name="Morin E."/>
            <person name="Andreopoulos B."/>
            <person name="Barry K.W."/>
            <person name="Bonito G."/>
            <person name="Buee M."/>
            <person name="Carver A."/>
            <person name="Chen C."/>
            <person name="Cichocki N."/>
            <person name="Clum A."/>
            <person name="Culley D."/>
            <person name="Crous P.W."/>
            <person name="Fauchery L."/>
            <person name="Girlanda M."/>
            <person name="Hayes R.D."/>
            <person name="Keri Z."/>
            <person name="LaButti K."/>
            <person name="Lipzen A."/>
            <person name="Lombard V."/>
            <person name="Magnuson J."/>
            <person name="Maillard F."/>
            <person name="Murat C."/>
            <person name="Nolan M."/>
            <person name="Ohm R.A."/>
            <person name="Pangilinan J."/>
            <person name="Pereira M.F."/>
            <person name="Perotto S."/>
            <person name="Peter M."/>
            <person name="Pfister S."/>
            <person name="Riley R."/>
            <person name="Sitrit Y."/>
            <person name="Stielow J.B."/>
            <person name="Szollosi G."/>
            <person name="Zifcakova L."/>
            <person name="Stursova M."/>
            <person name="Spatafora J.W."/>
            <person name="Tedersoo L."/>
            <person name="Vaario L.M."/>
            <person name="Yamada A."/>
            <person name="Yan M."/>
            <person name="Wang P."/>
            <person name="Xu J."/>
            <person name="Bruns T."/>
            <person name="Baldrian P."/>
            <person name="Vilgalys R."/>
            <person name="Dunand C."/>
            <person name="Henrissat B."/>
            <person name="Grigoriev I.V."/>
            <person name="Hibbett D."/>
            <person name="Nagy L.G."/>
            <person name="Martin F.M."/>
        </authorList>
    </citation>
    <scope>NUCLEOTIDE SEQUENCE</scope>
    <source>
        <strain evidence="7">UP504</strain>
    </source>
</reference>
<dbReference type="OrthoDB" id="10266249at2759"/>
<keyword evidence="8" id="KW-1185">Reference proteome</keyword>
<organism evidence="7 8">
    <name type="scientific">Hydnum rufescens UP504</name>
    <dbReference type="NCBI Taxonomy" id="1448309"/>
    <lineage>
        <taxon>Eukaryota</taxon>
        <taxon>Fungi</taxon>
        <taxon>Dikarya</taxon>
        <taxon>Basidiomycota</taxon>
        <taxon>Agaricomycotina</taxon>
        <taxon>Agaricomycetes</taxon>
        <taxon>Cantharellales</taxon>
        <taxon>Hydnaceae</taxon>
        <taxon>Hydnum</taxon>
    </lineage>
</organism>
<proteinExistence type="inferred from homology"/>
<comment type="similarity">
    <text evidence="1">Belongs to the KIN17 family.</text>
</comment>
<feature type="domain" description="DNA/RNA-binding protein Kin17 WH-like" evidence="6">
    <location>
        <begin position="52"/>
        <end position="178"/>
    </location>
</feature>
<feature type="compositionally biased region" description="Low complexity" evidence="5">
    <location>
        <begin position="299"/>
        <end position="320"/>
    </location>
</feature>
<dbReference type="InterPro" id="IPR038254">
    <property type="entry name" value="KIN17_WH-like_sf"/>
</dbReference>
<name>A0A9P6DTU2_9AGAM</name>
<dbReference type="PANTHER" id="PTHR12805">
    <property type="entry name" value="KIN17 KIN, ANTIGENIC DETERMINANT OF RECA PROTEIN HOMOLOG"/>
    <property type="match status" value="1"/>
</dbReference>
<dbReference type="SUPFAM" id="SSF57667">
    <property type="entry name" value="beta-beta-alpha zinc fingers"/>
    <property type="match status" value="1"/>
</dbReference>
<dbReference type="EMBL" id="MU129007">
    <property type="protein sequence ID" value="KAF9510939.1"/>
    <property type="molecule type" value="Genomic_DNA"/>
</dbReference>
<dbReference type="Pfam" id="PF25095">
    <property type="entry name" value="C2H2-zf_KIN17"/>
    <property type="match status" value="1"/>
</dbReference>
<evidence type="ECO:0000256" key="3">
    <source>
        <dbReference type="ARBA" id="ARBA00022771"/>
    </source>
</evidence>
<dbReference type="GO" id="GO:0006974">
    <property type="term" value="P:DNA damage response"/>
    <property type="evidence" value="ECO:0007669"/>
    <property type="project" value="TreeGrafter"/>
</dbReference>
<sequence length="350" mass="38053">MPRAAVGTPKYLANAMKAKGLQKLRWYCQVCQKQCRDENGFKCHVATESHLRQMLVVGEHAGKHIADFSAQFQAEFVALLSRRFSTNRVKANNVYQEYIQDRHHLHMNSTRWLSLTEFVKHLGRQGIVRVDETDKGFFIAWIDNSPKALAKAEANMKKERAVTSDEQRERMLIAEQIARAEAEASAASASPASPSNTPPPADGTVPVVGLQRDEGTAPVKLTFAMSKKPSPSPPIETDSPAASSPGSSDPAPHTDATPPTIPTPTPPHDTPPLKMNAFKKPAIGALTKTAPLKMNVFKAAKSGSSSSATSTTTAGESAGSKRSRDDMPAAQRLILEEQERKRRRLGVAVV</sequence>
<dbReference type="GO" id="GO:0005634">
    <property type="term" value="C:nucleus"/>
    <property type="evidence" value="ECO:0007669"/>
    <property type="project" value="TreeGrafter"/>
</dbReference>
<dbReference type="GO" id="GO:0006260">
    <property type="term" value="P:DNA replication"/>
    <property type="evidence" value="ECO:0007669"/>
    <property type="project" value="TreeGrafter"/>
</dbReference>
<gene>
    <name evidence="7" type="ORF">BS47DRAFT_1210724</name>
</gene>
<dbReference type="GO" id="GO:0003690">
    <property type="term" value="F:double-stranded DNA binding"/>
    <property type="evidence" value="ECO:0007669"/>
    <property type="project" value="TreeGrafter"/>
</dbReference>
<keyword evidence="4" id="KW-0862">Zinc</keyword>
<evidence type="ECO:0000256" key="5">
    <source>
        <dbReference type="SAM" id="MobiDB-lite"/>
    </source>
</evidence>
<evidence type="ECO:0000256" key="4">
    <source>
        <dbReference type="ARBA" id="ARBA00022833"/>
    </source>
</evidence>
<dbReference type="PANTHER" id="PTHR12805:SF0">
    <property type="entry name" value="DNA_RNA-BINDING PROTEIN KIN17"/>
    <property type="match status" value="1"/>
</dbReference>
<keyword evidence="3" id="KW-0863">Zinc-finger</keyword>
<accession>A0A9P6DTU2</accession>
<evidence type="ECO:0000313" key="7">
    <source>
        <dbReference type="EMBL" id="KAF9510939.1"/>
    </source>
</evidence>
<dbReference type="Pfam" id="PF10357">
    <property type="entry name" value="WH_KIN17"/>
    <property type="match status" value="1"/>
</dbReference>
<evidence type="ECO:0000256" key="2">
    <source>
        <dbReference type="ARBA" id="ARBA00022723"/>
    </source>
</evidence>
<feature type="region of interest" description="Disordered" evidence="5">
    <location>
        <begin position="182"/>
        <end position="208"/>
    </location>
</feature>
<dbReference type="InterPro" id="IPR037321">
    <property type="entry name" value="KIN17-like"/>
</dbReference>
<feature type="compositionally biased region" description="Pro residues" evidence="5">
    <location>
        <begin position="259"/>
        <end position="270"/>
    </location>
</feature>
<protein>
    <recommendedName>
        <fullName evidence="6">DNA/RNA-binding protein Kin17 WH-like domain-containing protein</fullName>
    </recommendedName>
</protein>
<dbReference type="Proteomes" id="UP000886523">
    <property type="component" value="Unassembled WGS sequence"/>
</dbReference>
<dbReference type="AlphaFoldDB" id="A0A9P6DTU2"/>
<evidence type="ECO:0000256" key="1">
    <source>
        <dbReference type="ARBA" id="ARBA00008517"/>
    </source>
</evidence>
<keyword evidence="2" id="KW-0479">Metal-binding</keyword>
<feature type="compositionally biased region" description="Low complexity" evidence="5">
    <location>
        <begin position="183"/>
        <end position="195"/>
    </location>
</feature>
<comment type="caution">
    <text evidence="7">The sequence shown here is derived from an EMBL/GenBank/DDBJ whole genome shotgun (WGS) entry which is preliminary data.</text>
</comment>
<dbReference type="FunFam" id="1.10.10.2030:FF:000001">
    <property type="entry name" value="DNA/RNA-binding protein KIN17, putative"/>
    <property type="match status" value="1"/>
</dbReference>
<evidence type="ECO:0000313" key="8">
    <source>
        <dbReference type="Proteomes" id="UP000886523"/>
    </source>
</evidence>
<feature type="region of interest" description="Disordered" evidence="5">
    <location>
        <begin position="224"/>
        <end position="276"/>
    </location>
</feature>
<dbReference type="InterPro" id="IPR036236">
    <property type="entry name" value="Znf_C2H2_sf"/>
</dbReference>